<feature type="chain" id="PRO_5005879830" description="Phenoloxidase-activating factor 2" evidence="6">
    <location>
        <begin position="23"/>
        <end position="752"/>
    </location>
</feature>
<dbReference type="InterPro" id="IPR041515">
    <property type="entry name" value="PPAF-2-like_Clip"/>
</dbReference>
<dbReference type="PANTHER" id="PTHR24258">
    <property type="entry name" value="SERINE PROTEASE-RELATED"/>
    <property type="match status" value="1"/>
</dbReference>
<comment type="subcellular location">
    <subcellularLocation>
        <location evidence="1">Secreted</location>
    </subcellularLocation>
</comment>
<keyword evidence="3" id="KW-1015">Disulfide bond</keyword>
<evidence type="ECO:0000256" key="3">
    <source>
        <dbReference type="ARBA" id="ARBA00023157"/>
    </source>
</evidence>
<feature type="domain" description="Peptidase S1" evidence="7">
    <location>
        <begin position="489"/>
        <end position="739"/>
    </location>
</feature>
<evidence type="ECO:0000256" key="4">
    <source>
        <dbReference type="ARBA" id="ARBA00068096"/>
    </source>
</evidence>
<reference evidence="8 9" key="1">
    <citation type="journal article" date="2015" name="Nat. Commun.">
        <title>Outbred genome sequencing and CRISPR/Cas9 gene editing in butterflies.</title>
        <authorList>
            <person name="Li X."/>
            <person name="Fan D."/>
            <person name="Zhang W."/>
            <person name="Liu G."/>
            <person name="Zhang L."/>
            <person name="Zhao L."/>
            <person name="Fang X."/>
            <person name="Chen L."/>
            <person name="Dong Y."/>
            <person name="Chen Y."/>
            <person name="Ding Y."/>
            <person name="Zhao R."/>
            <person name="Feng M."/>
            <person name="Zhu Y."/>
            <person name="Feng Y."/>
            <person name="Jiang X."/>
            <person name="Zhu D."/>
            <person name="Xiang H."/>
            <person name="Feng X."/>
            <person name="Li S."/>
            <person name="Wang J."/>
            <person name="Zhang G."/>
            <person name="Kronforst M.R."/>
            <person name="Wang W."/>
        </authorList>
    </citation>
    <scope>NUCLEOTIDE SEQUENCE [LARGE SCALE GENOMIC DNA]</scope>
    <source>
        <strain evidence="8">Ya'a_city_454_Pm</strain>
        <tissue evidence="8">Whole body</tissue>
    </source>
</reference>
<dbReference type="PANTHER" id="PTHR24258:SF129">
    <property type="entry name" value="LP15124P-RELATED"/>
    <property type="match status" value="1"/>
</dbReference>
<evidence type="ECO:0000256" key="1">
    <source>
        <dbReference type="ARBA" id="ARBA00004613"/>
    </source>
</evidence>
<keyword evidence="2" id="KW-0964">Secreted</keyword>
<protein>
    <recommendedName>
        <fullName evidence="4">Phenoloxidase-activating factor 2</fullName>
    </recommendedName>
    <alternativeName>
        <fullName evidence="5">Prophenoloxidase-activating factor II</fullName>
    </alternativeName>
</protein>
<evidence type="ECO:0000256" key="5">
    <source>
        <dbReference type="ARBA" id="ARBA00076468"/>
    </source>
</evidence>
<gene>
    <name evidence="8" type="ORF">RR48_02311</name>
</gene>
<dbReference type="EMBL" id="KQ459805">
    <property type="protein sequence ID" value="KPJ19883.1"/>
    <property type="molecule type" value="Genomic_DNA"/>
</dbReference>
<feature type="domain" description="Peptidase S1" evidence="7">
    <location>
        <begin position="117"/>
        <end position="403"/>
    </location>
</feature>
<dbReference type="GO" id="GO:0006508">
    <property type="term" value="P:proteolysis"/>
    <property type="evidence" value="ECO:0007669"/>
    <property type="project" value="InterPro"/>
</dbReference>
<evidence type="ECO:0000313" key="9">
    <source>
        <dbReference type="Proteomes" id="UP000053240"/>
    </source>
</evidence>
<dbReference type="SMART" id="SM00020">
    <property type="entry name" value="Tryp_SPc"/>
    <property type="match status" value="2"/>
</dbReference>
<dbReference type="FunFam" id="2.40.10.10:FF:000038">
    <property type="entry name" value="Serine protease"/>
    <property type="match status" value="1"/>
</dbReference>
<dbReference type="Pfam" id="PF18322">
    <property type="entry name" value="CLIP_1"/>
    <property type="match status" value="2"/>
</dbReference>
<dbReference type="InterPro" id="IPR001254">
    <property type="entry name" value="Trypsin_dom"/>
</dbReference>
<accession>A0A0N1PJV6</accession>
<dbReference type="InterPro" id="IPR009003">
    <property type="entry name" value="Peptidase_S1_PA"/>
</dbReference>
<organism evidence="8 9">
    <name type="scientific">Papilio machaon</name>
    <name type="common">Old World swallowtail butterfly</name>
    <dbReference type="NCBI Taxonomy" id="76193"/>
    <lineage>
        <taxon>Eukaryota</taxon>
        <taxon>Metazoa</taxon>
        <taxon>Ecdysozoa</taxon>
        <taxon>Arthropoda</taxon>
        <taxon>Hexapoda</taxon>
        <taxon>Insecta</taxon>
        <taxon>Pterygota</taxon>
        <taxon>Neoptera</taxon>
        <taxon>Endopterygota</taxon>
        <taxon>Lepidoptera</taxon>
        <taxon>Glossata</taxon>
        <taxon>Ditrysia</taxon>
        <taxon>Papilionoidea</taxon>
        <taxon>Papilionidae</taxon>
        <taxon>Papilioninae</taxon>
        <taxon>Papilio</taxon>
    </lineage>
</organism>
<evidence type="ECO:0000313" key="8">
    <source>
        <dbReference type="EMBL" id="KPJ19883.1"/>
    </source>
</evidence>
<feature type="signal peptide" evidence="6">
    <location>
        <begin position="1"/>
        <end position="22"/>
    </location>
</feature>
<dbReference type="Gene3D" id="2.40.10.10">
    <property type="entry name" value="Trypsin-like serine proteases"/>
    <property type="match status" value="2"/>
</dbReference>
<dbReference type="CDD" id="cd00190">
    <property type="entry name" value="Tryp_SPc"/>
    <property type="match status" value="1"/>
</dbReference>
<dbReference type="STRING" id="76193.A0A0N1PJV6"/>
<dbReference type="AlphaFoldDB" id="A0A0N1PJV6"/>
<sequence length="752" mass="81854">MRYFPPGLFMLIVLARNGYVLTQTVIDSSRPDVNTLGPTCLTQDGKVGVCVPNFQCNFETNVVDPGATIDLRTQSCPNILDICCLREEIAGSKTVKKMPQCGFSNPGAVELKTKPTLVGEAEYGEFPWMVALLRIPGETSSLYVRQAEHEPSQIRLVWINFLSSIVRLLVLDCAPPTVDSSTQSTVEQVQSRHTQRDLHRAHIANNYIRGESTAPDQAWSQDDYIGGGSIIHPKVVLTAAHKVARYIEIQAYNNIALLVLKESFNFNDAPHMGIACVGKVLPPPGTQCYTMGWGKAATGKYATILKKIQLPLLDSDQCQHTLRNTRLGSRFLLHPSHICAGGIAGVDTCKGDGGSPLVCNIGISWMLFALVSMSRCQDDDDDGGDLDSLMNYIYNTTIQTEVPPRFGVETCVTPNKIKGECVNFNLCGNAGNNGEYVVNIRLLDGPCKSYLDVCCVPTNVQDHTKPLSKPFIPREGCGWRNPNGVGMVTIGDVNGEAKFGEFPWMVAVLKKEPTIPGSFKHIGGGSLIHQSVVVTGAHVVLAPTSAGRLMVRAGEWDTQTTKEPYPHQDREVEKVIVHKDYKSRNLANDIALLFLNLPMMMTPNVGLVCLPALGQTTPPGTRCLASGWGKDQFGEIGKYQVILKKLELPVVGSQSCQKRLRMTRLSPYFNLDPSFMCAGGEGGRDTCVGDGGSPLVCPLQTDRYVQAGVVAWGIGCGGTTPGVYTDVAKQRAWVDEQMIAAGYDTSSYTMKM</sequence>
<dbReference type="InterPro" id="IPR043504">
    <property type="entry name" value="Peptidase_S1_PA_chymotrypsin"/>
</dbReference>
<dbReference type="InParanoid" id="A0A0N1PJV6"/>
<evidence type="ECO:0000256" key="6">
    <source>
        <dbReference type="SAM" id="SignalP"/>
    </source>
</evidence>
<dbReference type="GO" id="GO:0004252">
    <property type="term" value="F:serine-type endopeptidase activity"/>
    <property type="evidence" value="ECO:0007669"/>
    <property type="project" value="InterPro"/>
</dbReference>
<dbReference type="PROSITE" id="PS50240">
    <property type="entry name" value="TRYPSIN_DOM"/>
    <property type="match status" value="2"/>
</dbReference>
<evidence type="ECO:0000259" key="7">
    <source>
        <dbReference type="PROSITE" id="PS50240"/>
    </source>
</evidence>
<evidence type="ECO:0000256" key="2">
    <source>
        <dbReference type="ARBA" id="ARBA00022525"/>
    </source>
</evidence>
<dbReference type="Pfam" id="PF00089">
    <property type="entry name" value="Trypsin"/>
    <property type="match status" value="2"/>
</dbReference>
<name>A0A0N1PJV6_PAPMA</name>
<dbReference type="Proteomes" id="UP000053240">
    <property type="component" value="Unassembled WGS sequence"/>
</dbReference>
<dbReference type="PRINTS" id="PR00722">
    <property type="entry name" value="CHYMOTRYPSIN"/>
</dbReference>
<keyword evidence="6" id="KW-0732">Signal</keyword>
<dbReference type="GO" id="GO:0005576">
    <property type="term" value="C:extracellular region"/>
    <property type="evidence" value="ECO:0007669"/>
    <property type="project" value="UniProtKB-SubCell"/>
</dbReference>
<proteinExistence type="predicted"/>
<keyword evidence="9" id="KW-1185">Reference proteome</keyword>
<dbReference type="InterPro" id="IPR001314">
    <property type="entry name" value="Peptidase_S1A"/>
</dbReference>
<dbReference type="SUPFAM" id="SSF50494">
    <property type="entry name" value="Trypsin-like serine proteases"/>
    <property type="match status" value="2"/>
</dbReference>